<gene>
    <name evidence="2" type="ORF">HAX54_020307</name>
</gene>
<keyword evidence="3" id="KW-1185">Reference proteome</keyword>
<evidence type="ECO:0000313" key="3">
    <source>
        <dbReference type="Proteomes" id="UP000823775"/>
    </source>
</evidence>
<name>A0ABS8UQT8_DATST</name>
<protein>
    <submittedName>
        <fullName evidence="2">Uncharacterized protein</fullName>
    </submittedName>
</protein>
<evidence type="ECO:0000256" key="1">
    <source>
        <dbReference type="SAM" id="MobiDB-lite"/>
    </source>
</evidence>
<feature type="compositionally biased region" description="Gly residues" evidence="1">
    <location>
        <begin position="103"/>
        <end position="113"/>
    </location>
</feature>
<feature type="region of interest" description="Disordered" evidence="1">
    <location>
        <begin position="81"/>
        <end position="113"/>
    </location>
</feature>
<comment type="caution">
    <text evidence="2">The sequence shown here is derived from an EMBL/GenBank/DDBJ whole genome shotgun (WGS) entry which is preliminary data.</text>
</comment>
<organism evidence="2 3">
    <name type="scientific">Datura stramonium</name>
    <name type="common">Jimsonweed</name>
    <name type="synonym">Common thornapple</name>
    <dbReference type="NCBI Taxonomy" id="4076"/>
    <lineage>
        <taxon>Eukaryota</taxon>
        <taxon>Viridiplantae</taxon>
        <taxon>Streptophyta</taxon>
        <taxon>Embryophyta</taxon>
        <taxon>Tracheophyta</taxon>
        <taxon>Spermatophyta</taxon>
        <taxon>Magnoliopsida</taxon>
        <taxon>eudicotyledons</taxon>
        <taxon>Gunneridae</taxon>
        <taxon>Pentapetalae</taxon>
        <taxon>asterids</taxon>
        <taxon>lamiids</taxon>
        <taxon>Solanales</taxon>
        <taxon>Solanaceae</taxon>
        <taxon>Solanoideae</taxon>
        <taxon>Datureae</taxon>
        <taxon>Datura</taxon>
    </lineage>
</organism>
<dbReference type="Proteomes" id="UP000823775">
    <property type="component" value="Unassembled WGS sequence"/>
</dbReference>
<dbReference type="EMBL" id="JACEIK010002452">
    <property type="protein sequence ID" value="MCD9561277.1"/>
    <property type="molecule type" value="Genomic_DNA"/>
</dbReference>
<sequence length="113" mass="12269">MCGQVLVGGGGWSRVWWWLSMAGQIWVREKICGRGERAAGERLVVAVVVELMATRERGSATGEREREKGLVGGGLLEVKGGAARREINDPEQDEHEMRAGEKNNGGGVVKQKP</sequence>
<proteinExistence type="predicted"/>
<reference evidence="2 3" key="1">
    <citation type="journal article" date="2021" name="BMC Genomics">
        <title>Datura genome reveals duplications of psychoactive alkaloid biosynthetic genes and high mutation rate following tissue culture.</title>
        <authorList>
            <person name="Rajewski A."/>
            <person name="Carter-House D."/>
            <person name="Stajich J."/>
            <person name="Litt A."/>
        </authorList>
    </citation>
    <scope>NUCLEOTIDE SEQUENCE [LARGE SCALE GENOMIC DNA]</scope>
    <source>
        <strain evidence="2">AR-01</strain>
    </source>
</reference>
<evidence type="ECO:0000313" key="2">
    <source>
        <dbReference type="EMBL" id="MCD9561277.1"/>
    </source>
</evidence>
<accession>A0ABS8UQT8</accession>